<name>A0A0A1PKL6_GIBZE</name>
<reference evidence="1" key="2">
    <citation type="journal article" date="2010" name="Nature">
        <title>Comparative genomics reveals mobile pathogenicity chromosomes in Fusarium.</title>
        <authorList>
            <person name="Ma L.J."/>
            <person name="van der Does H.C."/>
            <person name="Borkovich K.A."/>
            <person name="Coleman J.J."/>
            <person name="Daboussi M.J."/>
            <person name="Di Pietro A."/>
            <person name="Dufresne M."/>
            <person name="Freitag M."/>
            <person name="Grabherr M."/>
            <person name="Henrissat B."/>
            <person name="Houterman P.M."/>
            <person name="Kang S."/>
            <person name="Shim W.B."/>
            <person name="Woloshuk C."/>
            <person name="Xie X."/>
            <person name="Xu J.R."/>
            <person name="Antoniw J."/>
            <person name="Baker S.E."/>
            <person name="Bluhm B.H."/>
            <person name="Breakspear A."/>
            <person name="Brown D.W."/>
            <person name="Butchko R.A."/>
            <person name="Chapman S."/>
            <person name="Coulson R."/>
            <person name="Coutinho P.M."/>
            <person name="Danchin E.G."/>
            <person name="Diener A."/>
            <person name="Gale L.R."/>
            <person name="Gardiner D.M."/>
            <person name="Goff S."/>
            <person name="Hammond-Kosack K.E."/>
            <person name="Hilburn K."/>
            <person name="Hua-Van A."/>
            <person name="Jonkers W."/>
            <person name="Kazan K."/>
            <person name="Kodira C.D."/>
            <person name="Koehrsen M."/>
            <person name="Kumar L."/>
            <person name="Lee Y.H."/>
            <person name="Li L."/>
            <person name="Manners J.M."/>
            <person name="Miranda-Saavedra D."/>
            <person name="Mukherjee M."/>
            <person name="Park G."/>
            <person name="Park J."/>
            <person name="Park S.Y."/>
            <person name="Proctor R.H."/>
            <person name="Regev A."/>
            <person name="Ruiz-Roldan M.C."/>
            <person name="Sain D."/>
            <person name="Sakthikumar S."/>
            <person name="Sykes S."/>
            <person name="Schwartz D.C."/>
            <person name="Turgeon B.G."/>
            <person name="Wapinski I."/>
            <person name="Yoder O."/>
            <person name="Young S."/>
            <person name="Zeng Q."/>
            <person name="Zhou S."/>
            <person name="Galagan J."/>
            <person name="Cuomo C.A."/>
            <person name="Kistler H.C."/>
            <person name="Rep M."/>
        </authorList>
    </citation>
    <scope>GENOME REANNOTATION</scope>
    <source>
        <strain evidence="1">PH-1 / ATCC MYA-4620 / FGSC 9075 / NRRL 31084</strain>
    </source>
</reference>
<dbReference type="AlphaFoldDB" id="A0A0A1PKL6"/>
<reference evidence="1" key="3">
    <citation type="submission" date="2017-01" db="UniProtKB">
        <authorList>
            <consortium name="EnsemblFungi"/>
        </authorList>
    </citation>
    <scope>IDENTIFICATION</scope>
    <source>
        <strain evidence="1">PH-1 / ATCC MYA-4620 / FGSC 9075 / NRRL 31084</strain>
    </source>
</reference>
<organism evidence="1">
    <name type="scientific">Gibberella zeae (strain ATCC MYA-4620 / CBS 123657 / FGSC 9075 / NRRL 31084 / PH-1)</name>
    <name type="common">Wheat head blight fungus</name>
    <name type="synonym">Fusarium graminearum</name>
    <dbReference type="NCBI Taxonomy" id="229533"/>
    <lineage>
        <taxon>Eukaryota</taxon>
        <taxon>Fungi</taxon>
        <taxon>Dikarya</taxon>
        <taxon>Ascomycota</taxon>
        <taxon>Pezizomycotina</taxon>
        <taxon>Sordariomycetes</taxon>
        <taxon>Hypocreomycetidae</taxon>
        <taxon>Hypocreales</taxon>
        <taxon>Nectriaceae</taxon>
        <taxon>Fusarium</taxon>
    </lineage>
</organism>
<dbReference type="EnsemblFungi" id="CEJ09729">
    <property type="protein sequence ID" value="CEJ09729"/>
    <property type="gene ID" value="FGRRES_20410"/>
</dbReference>
<sequence>MALVTSRSTLSSKNGVDVGCMKKGKQYKVKRMKN</sequence>
<accession>A0A0E0SR35</accession>
<accession>A0A0A1PKL6</accession>
<evidence type="ECO:0000313" key="1">
    <source>
        <dbReference type="EnsemblFungi" id="CEJ09729"/>
    </source>
</evidence>
<protein>
    <submittedName>
        <fullName evidence="1">Uncharacterized protein</fullName>
    </submittedName>
</protein>
<reference evidence="1" key="1">
    <citation type="journal article" date="2007" name="Science">
        <title>The Fusarium graminearum genome reveals a link between localized polymorphism and pathogen specialization.</title>
        <authorList>
            <person name="Cuomo C.A."/>
            <person name="Gueldener U."/>
            <person name="Xu J.-R."/>
            <person name="Trail F."/>
            <person name="Turgeon B.G."/>
            <person name="Di Pietro A."/>
            <person name="Walton J.D."/>
            <person name="Ma L.-J."/>
            <person name="Baker S.E."/>
            <person name="Rep M."/>
            <person name="Adam G."/>
            <person name="Antoniw J."/>
            <person name="Baldwin T."/>
            <person name="Calvo S.E."/>
            <person name="Chang Y.-L."/>
            <person name="DeCaprio D."/>
            <person name="Gale L.R."/>
            <person name="Gnerre S."/>
            <person name="Goswami R.S."/>
            <person name="Hammond-Kosack K."/>
            <person name="Harris L.J."/>
            <person name="Hilburn K."/>
            <person name="Kennell J.C."/>
            <person name="Kroken S."/>
            <person name="Magnuson J.K."/>
            <person name="Mannhaupt G."/>
            <person name="Mauceli E.W."/>
            <person name="Mewes H.-W."/>
            <person name="Mitterbauer R."/>
            <person name="Muehlbauer G."/>
            <person name="Muensterkoetter M."/>
            <person name="Nelson D."/>
            <person name="O'Donnell K."/>
            <person name="Ouellet T."/>
            <person name="Qi W."/>
            <person name="Quesneville H."/>
            <person name="Roncero M.I.G."/>
            <person name="Seong K.-Y."/>
            <person name="Tetko I.V."/>
            <person name="Urban M."/>
            <person name="Waalwijk C."/>
            <person name="Ward T.J."/>
            <person name="Yao J."/>
            <person name="Birren B.W."/>
            <person name="Kistler H.C."/>
        </authorList>
    </citation>
    <scope>NUCLEOTIDE SEQUENCE [LARGE SCALE GENOMIC DNA]</scope>
    <source>
        <strain evidence="1">PH-1 / ATCC MYA-4620 / FGSC 9075 / NRRL 31084</strain>
    </source>
</reference>
<proteinExistence type="predicted"/>